<dbReference type="PANTHER" id="PTHR24348:SF68">
    <property type="entry name" value="SERINE_THREONINE-PROTEIN KINASE ATG1C"/>
    <property type="match status" value="1"/>
</dbReference>
<feature type="region of interest" description="Disordered" evidence="1">
    <location>
        <begin position="138"/>
        <end position="226"/>
    </location>
</feature>
<dbReference type="GO" id="GO:0010506">
    <property type="term" value="P:regulation of autophagy"/>
    <property type="evidence" value="ECO:0007669"/>
    <property type="project" value="InterPro"/>
</dbReference>
<feature type="compositionally biased region" description="Polar residues" evidence="1">
    <location>
        <begin position="80"/>
        <end position="103"/>
    </location>
</feature>
<evidence type="ECO:0000259" key="2">
    <source>
        <dbReference type="PROSITE" id="PS50011"/>
    </source>
</evidence>
<reference evidence="3 4" key="1">
    <citation type="journal article" date="2011" name="Proc. Natl. Acad. Sci. U.S.A.">
        <title>Evolutionary erosion of yeast sex chromosomes by mating-type switching accidents.</title>
        <authorList>
            <person name="Gordon J.L."/>
            <person name="Armisen D."/>
            <person name="Proux-Wera E."/>
            <person name="Oheigeartaigh S.S."/>
            <person name="Byrne K.P."/>
            <person name="Wolfe K.H."/>
        </authorList>
    </citation>
    <scope>NUCLEOTIDE SEQUENCE [LARGE SCALE GENOMIC DNA]</scope>
    <source>
        <strain evidence="4">ATCC 22294 / BCRC 22015 / CBS 2517 / CECT 1963 / NBRC 1671 / NRRL Y-8276</strain>
    </source>
</reference>
<dbReference type="InParanoid" id="H2AWM6"/>
<protein>
    <recommendedName>
        <fullName evidence="2">Protein kinase domain-containing protein</fullName>
    </recommendedName>
</protein>
<feature type="compositionally biased region" description="Polar residues" evidence="1">
    <location>
        <begin position="54"/>
        <end position="68"/>
    </location>
</feature>
<proteinExistence type="predicted"/>
<accession>H2AWM6</accession>
<feature type="compositionally biased region" description="Low complexity" evidence="1">
    <location>
        <begin position="30"/>
        <end position="41"/>
    </location>
</feature>
<dbReference type="PROSITE" id="PS00108">
    <property type="entry name" value="PROTEIN_KINASE_ST"/>
    <property type="match status" value="1"/>
</dbReference>
<dbReference type="AlphaFoldDB" id="H2AWM6"/>
<dbReference type="Proteomes" id="UP000005220">
    <property type="component" value="Chromosome 6"/>
</dbReference>
<dbReference type="SMART" id="SM00220">
    <property type="entry name" value="S_TKc"/>
    <property type="match status" value="1"/>
</dbReference>
<dbReference type="Gene3D" id="1.10.510.10">
    <property type="entry name" value="Transferase(Phosphotransferase) domain 1"/>
    <property type="match status" value="1"/>
</dbReference>
<dbReference type="GeneID" id="13884244"/>
<organism evidence="3 4">
    <name type="scientific">Kazachstania africana (strain ATCC 22294 / BCRC 22015 / CBS 2517 / CECT 1963 / NBRC 1671 / NRRL Y-8276)</name>
    <name type="common">Yeast</name>
    <name type="synonym">Kluyveromyces africanus</name>
    <dbReference type="NCBI Taxonomy" id="1071382"/>
    <lineage>
        <taxon>Eukaryota</taxon>
        <taxon>Fungi</taxon>
        <taxon>Dikarya</taxon>
        <taxon>Ascomycota</taxon>
        <taxon>Saccharomycotina</taxon>
        <taxon>Saccharomycetes</taxon>
        <taxon>Saccharomycetales</taxon>
        <taxon>Saccharomycetaceae</taxon>
        <taxon>Kazachstania</taxon>
    </lineage>
</organism>
<dbReference type="GO" id="GO:0005886">
    <property type="term" value="C:plasma membrane"/>
    <property type="evidence" value="ECO:0007669"/>
    <property type="project" value="EnsemblFungi"/>
</dbReference>
<dbReference type="eggNOG" id="KOG0590">
    <property type="taxonomic scope" value="Eukaryota"/>
</dbReference>
<dbReference type="InterPro" id="IPR011009">
    <property type="entry name" value="Kinase-like_dom_sf"/>
</dbReference>
<dbReference type="InterPro" id="IPR045269">
    <property type="entry name" value="Atg1-like"/>
</dbReference>
<evidence type="ECO:0000256" key="1">
    <source>
        <dbReference type="SAM" id="MobiDB-lite"/>
    </source>
</evidence>
<dbReference type="PANTHER" id="PTHR24348">
    <property type="entry name" value="SERINE/THREONINE-PROTEIN KINASE UNC-51-RELATED"/>
    <property type="match status" value="1"/>
</dbReference>
<evidence type="ECO:0000313" key="3">
    <source>
        <dbReference type="EMBL" id="CCF58776.1"/>
    </source>
</evidence>
<dbReference type="SUPFAM" id="SSF56112">
    <property type="entry name" value="Protein kinase-like (PK-like)"/>
    <property type="match status" value="1"/>
</dbReference>
<dbReference type="GO" id="GO:0005737">
    <property type="term" value="C:cytoplasm"/>
    <property type="evidence" value="ECO:0007669"/>
    <property type="project" value="TreeGrafter"/>
</dbReference>
<evidence type="ECO:0000313" key="4">
    <source>
        <dbReference type="Proteomes" id="UP000005220"/>
    </source>
</evidence>
<feature type="region of interest" description="Disordered" evidence="1">
    <location>
        <begin position="380"/>
        <end position="408"/>
    </location>
</feature>
<feature type="compositionally biased region" description="Polar residues" evidence="1">
    <location>
        <begin position="185"/>
        <end position="209"/>
    </location>
</feature>
<feature type="domain" description="Protein kinase" evidence="2">
    <location>
        <begin position="461"/>
        <end position="769"/>
    </location>
</feature>
<dbReference type="RefSeq" id="XP_003957911.1">
    <property type="nucleotide sequence ID" value="XM_003957862.1"/>
</dbReference>
<name>H2AWM6_KAZAF</name>
<dbReference type="GO" id="GO:0045807">
    <property type="term" value="P:positive regulation of endocytosis"/>
    <property type="evidence" value="ECO:0007669"/>
    <property type="project" value="EnsemblFungi"/>
</dbReference>
<dbReference type="InterPro" id="IPR008271">
    <property type="entry name" value="Ser/Thr_kinase_AS"/>
</dbReference>
<dbReference type="OrthoDB" id="6513151at2759"/>
<feature type="region of interest" description="Disordered" evidence="1">
    <location>
        <begin position="1"/>
        <end position="110"/>
    </location>
</feature>
<dbReference type="GO" id="GO:0004674">
    <property type="term" value="F:protein serine/threonine kinase activity"/>
    <property type="evidence" value="ECO:0007669"/>
    <property type="project" value="InterPro"/>
</dbReference>
<dbReference type="GO" id="GO:0030003">
    <property type="term" value="P:intracellular monoatomic cation homeostasis"/>
    <property type="evidence" value="ECO:0007669"/>
    <property type="project" value="EnsemblFungi"/>
</dbReference>
<dbReference type="STRING" id="1071382.H2AWM6"/>
<dbReference type="InterPro" id="IPR000719">
    <property type="entry name" value="Prot_kinase_dom"/>
</dbReference>
<feature type="compositionally biased region" description="Basic and acidic residues" evidence="1">
    <location>
        <begin position="146"/>
        <end position="164"/>
    </location>
</feature>
<dbReference type="GO" id="GO:0008104">
    <property type="term" value="P:intracellular protein localization"/>
    <property type="evidence" value="ECO:0007669"/>
    <property type="project" value="EnsemblFungi"/>
</dbReference>
<dbReference type="EMBL" id="HE650826">
    <property type="protein sequence ID" value="CCF58776.1"/>
    <property type="molecule type" value="Genomic_DNA"/>
</dbReference>
<dbReference type="FunCoup" id="H2AWM6">
    <property type="interactions" value="231"/>
</dbReference>
<gene>
    <name evidence="3" type="primary">KAFR0F01790</name>
    <name evidence="3" type="ORF">KAFR_0F01790</name>
</gene>
<dbReference type="Pfam" id="PF00069">
    <property type="entry name" value="Pkinase"/>
    <property type="match status" value="1"/>
</dbReference>
<dbReference type="KEGG" id="kaf:KAFR_0F01790"/>
<dbReference type="HOGENOM" id="CLU_016904_0_0_1"/>
<sequence length="797" mass="89239">MLKSEDKVADSASVKRNRSLSASFKGLFRSTSSTNNSTINIKGGHPNKIETQTKRTANPDNSILSKLTASKEHELHTSRNRSAVTSPMSANADNTVSPVQSPKLSGKHGVRTVGKMTLSRAGSMNSQESFTSDYIIEEEDDEEENLGDHQRRQRISKRESRKDSTSPVGIDGLISLDARLESRSSQESTESVENKKCSNNNSTGQIFNRSRSRRNSVKANSSNARRSLSLKKVNSFSSINSANNTNSSIMSSPKPPYIRGRAHADTISATTLPTSRNVSEKDKEELKCILQVESFKVFENGSHEHNLKMLSLVSGNVDTDKVKSPTGNNLFSFSGIFKNHSKADEANADYQITPNKYENAKSLIPPKRILACKTTDKVDKYRSRSRSNGSTSSDDDEEEDGKIPEVVNSKAAVSSPELKLINKLSEKIHNHLQIKTVTINNNTTLDTSGENEIPAFSDLYGKSIGHIGHGAYGVVSVCARPIKYTDIPPLQAFTKEGKIFFAVKELKPRSTDQVEKFSSKITSEFIIGHSLSTSHTSLNNNGTMVKTSPPPNILKIFDLMENNDSFIEVMEFCPSGDLYSLLTRKSKGGTALHPVEADCFMKQLLHGVKFMHDHGVAHCDLKPENILFHPNGLLKICDFGTSCVFQTAWEKHVHFQSGAMGSEPYVAPEEFIQDKKYDPRLVDLWSIGVVYCTMVLGHYLWKIAVKEKDALYASFVEEITEDKQFYVFEDLRHVNHEINRLRRIALYKIFQWNPQKRITVEELLHGPWMKHTRCCVSYRNSDILPVYEEKRRIGMNK</sequence>
<feature type="compositionally biased region" description="Polar residues" evidence="1">
    <location>
        <begin position="217"/>
        <end position="226"/>
    </location>
</feature>
<dbReference type="GO" id="GO:0005524">
    <property type="term" value="F:ATP binding"/>
    <property type="evidence" value="ECO:0007669"/>
    <property type="project" value="InterPro"/>
</dbReference>
<keyword evidence="4" id="KW-1185">Reference proteome</keyword>
<dbReference type="PROSITE" id="PS50011">
    <property type="entry name" value="PROTEIN_KINASE_DOM"/>
    <property type="match status" value="1"/>
</dbReference>